<keyword evidence="12" id="KW-1185">Reference proteome</keyword>
<evidence type="ECO:0000313" key="12">
    <source>
        <dbReference type="Proteomes" id="UP001521116"/>
    </source>
</evidence>
<evidence type="ECO:0000256" key="6">
    <source>
        <dbReference type="ARBA" id="ARBA00022840"/>
    </source>
</evidence>
<feature type="region of interest" description="Disordered" evidence="9">
    <location>
        <begin position="1"/>
        <end position="247"/>
    </location>
</feature>
<comment type="caution">
    <text evidence="11">The sequence shown here is derived from an EMBL/GenBank/DDBJ whole genome shotgun (WGS) entry which is preliminary data.</text>
</comment>
<dbReference type="PANTHER" id="PTHR24419:SF18">
    <property type="entry name" value="SERINE_THREONINE-PROTEIN KINASE HASPIN"/>
    <property type="match status" value="1"/>
</dbReference>
<keyword evidence="4" id="KW-0547">Nucleotide-binding</keyword>
<feature type="region of interest" description="Disordered" evidence="9">
    <location>
        <begin position="617"/>
        <end position="648"/>
    </location>
</feature>
<keyword evidence="3" id="KW-0808">Transferase</keyword>
<feature type="domain" description="Serine/threonine-protein kinase haspin C-terminal" evidence="10">
    <location>
        <begin position="544"/>
        <end position="647"/>
    </location>
</feature>
<reference evidence="11 12" key="1">
    <citation type="submission" date="2024-02" db="EMBL/GenBank/DDBJ databases">
        <title>De novo assembly and annotation of 12 fungi associated with fruit tree decline syndrome in Ontario, Canada.</title>
        <authorList>
            <person name="Sulman M."/>
            <person name="Ellouze W."/>
            <person name="Ilyukhin E."/>
        </authorList>
    </citation>
    <scope>NUCLEOTIDE SEQUENCE [LARGE SCALE GENOMIC DNA]</scope>
    <source>
        <strain evidence="11 12">M1-105</strain>
    </source>
</reference>
<dbReference type="Pfam" id="PF12330">
    <property type="entry name" value="Haspin_kinase"/>
    <property type="match status" value="1"/>
</dbReference>
<protein>
    <recommendedName>
        <fullName evidence="1">non-specific serine/threonine protein kinase</fullName>
        <ecNumber evidence="1">2.7.11.1</ecNumber>
    </recommendedName>
</protein>
<comment type="catalytic activity">
    <reaction evidence="8">
        <text>L-seryl-[protein] + ATP = O-phospho-L-seryl-[protein] + ADP + H(+)</text>
        <dbReference type="Rhea" id="RHEA:17989"/>
        <dbReference type="Rhea" id="RHEA-COMP:9863"/>
        <dbReference type="Rhea" id="RHEA-COMP:11604"/>
        <dbReference type="ChEBI" id="CHEBI:15378"/>
        <dbReference type="ChEBI" id="CHEBI:29999"/>
        <dbReference type="ChEBI" id="CHEBI:30616"/>
        <dbReference type="ChEBI" id="CHEBI:83421"/>
        <dbReference type="ChEBI" id="CHEBI:456216"/>
        <dbReference type="EC" id="2.7.11.1"/>
    </reaction>
</comment>
<evidence type="ECO:0000256" key="1">
    <source>
        <dbReference type="ARBA" id="ARBA00012513"/>
    </source>
</evidence>
<dbReference type="EC" id="2.7.11.1" evidence="1"/>
<feature type="compositionally biased region" description="Low complexity" evidence="9">
    <location>
        <begin position="58"/>
        <end position="70"/>
    </location>
</feature>
<dbReference type="Gene3D" id="1.10.510.10">
    <property type="entry name" value="Transferase(Phosphotransferase) domain 1"/>
    <property type="match status" value="1"/>
</dbReference>
<dbReference type="PANTHER" id="PTHR24419">
    <property type="entry name" value="INTERLEUKIN-1 RECEPTOR-ASSOCIATED KINASE"/>
    <property type="match status" value="1"/>
</dbReference>
<feature type="compositionally biased region" description="Basic and acidic residues" evidence="9">
    <location>
        <begin position="124"/>
        <end position="142"/>
    </location>
</feature>
<evidence type="ECO:0000256" key="2">
    <source>
        <dbReference type="ARBA" id="ARBA00022527"/>
    </source>
</evidence>
<proteinExistence type="predicted"/>
<feature type="compositionally biased region" description="Basic residues" evidence="9">
    <location>
        <begin position="623"/>
        <end position="634"/>
    </location>
</feature>
<keyword evidence="2" id="KW-0723">Serine/threonine-protein kinase</keyword>
<evidence type="ECO:0000256" key="7">
    <source>
        <dbReference type="ARBA" id="ARBA00047899"/>
    </source>
</evidence>
<evidence type="ECO:0000256" key="5">
    <source>
        <dbReference type="ARBA" id="ARBA00022777"/>
    </source>
</evidence>
<keyword evidence="5" id="KW-0418">Kinase</keyword>
<evidence type="ECO:0000256" key="8">
    <source>
        <dbReference type="ARBA" id="ARBA00048679"/>
    </source>
</evidence>
<evidence type="ECO:0000259" key="10">
    <source>
        <dbReference type="SMART" id="SM01331"/>
    </source>
</evidence>
<keyword evidence="6" id="KW-0067">ATP-binding</keyword>
<dbReference type="InterPro" id="IPR024604">
    <property type="entry name" value="GSG2_C"/>
</dbReference>
<dbReference type="SMART" id="SM01331">
    <property type="entry name" value="DUF3635"/>
    <property type="match status" value="1"/>
</dbReference>
<organism evidence="11 12">
    <name type="scientific">Neofusicoccum ribis</name>
    <dbReference type="NCBI Taxonomy" id="45134"/>
    <lineage>
        <taxon>Eukaryota</taxon>
        <taxon>Fungi</taxon>
        <taxon>Dikarya</taxon>
        <taxon>Ascomycota</taxon>
        <taxon>Pezizomycotina</taxon>
        <taxon>Dothideomycetes</taxon>
        <taxon>Dothideomycetes incertae sedis</taxon>
        <taxon>Botryosphaeriales</taxon>
        <taxon>Botryosphaeriaceae</taxon>
        <taxon>Neofusicoccum</taxon>
    </lineage>
</organism>
<name>A0ABR3SRB1_9PEZI</name>
<accession>A0ABR3SRB1</accession>
<dbReference type="EMBL" id="JAJVDC020000069">
    <property type="protein sequence ID" value="KAL1627672.1"/>
    <property type="molecule type" value="Genomic_DNA"/>
</dbReference>
<feature type="compositionally biased region" description="Basic and acidic residues" evidence="9">
    <location>
        <begin position="84"/>
        <end position="95"/>
    </location>
</feature>
<dbReference type="Gene3D" id="3.30.200.20">
    <property type="entry name" value="Phosphorylase Kinase, domain 1"/>
    <property type="match status" value="1"/>
</dbReference>
<dbReference type="Proteomes" id="UP001521116">
    <property type="component" value="Unassembled WGS sequence"/>
</dbReference>
<comment type="catalytic activity">
    <reaction evidence="7">
        <text>L-threonyl-[protein] + ATP = O-phospho-L-threonyl-[protein] + ADP + H(+)</text>
        <dbReference type="Rhea" id="RHEA:46608"/>
        <dbReference type="Rhea" id="RHEA-COMP:11060"/>
        <dbReference type="Rhea" id="RHEA-COMP:11605"/>
        <dbReference type="ChEBI" id="CHEBI:15378"/>
        <dbReference type="ChEBI" id="CHEBI:30013"/>
        <dbReference type="ChEBI" id="CHEBI:30616"/>
        <dbReference type="ChEBI" id="CHEBI:61977"/>
        <dbReference type="ChEBI" id="CHEBI:456216"/>
        <dbReference type="EC" id="2.7.11.1"/>
    </reaction>
</comment>
<evidence type="ECO:0000256" key="4">
    <source>
        <dbReference type="ARBA" id="ARBA00022741"/>
    </source>
</evidence>
<evidence type="ECO:0000256" key="9">
    <source>
        <dbReference type="SAM" id="MobiDB-lite"/>
    </source>
</evidence>
<sequence length="752" mass="83037">MTRRKKKPHNAEPSPSRPPTSHPLLIQPQSPTMARIKTTYGKKPKANPSFAASTGLWSSPTSESKSKSTSAAAVDEITSAIESLDVREKERPGKTERKKKDKKDRALQTIDGNVASPVRRRDKKDKSSNVDDKKLAEDDGGKKAVAPKTPQRVKKLLSNRPAEDAEQTPQSERRRRGKRAIPSISLDDDDNAAYEPAEASETTSTAHPRRFRAMSSPAPALDRPKPSSPQRRSKSPSVLATPKRTPDPLVAYTKPLLRLCADRAGRKAPTPFALWSASLEPYFGVAKIAEASYGEVYRLSLKRAHAGLSASDESVLKMIALKPPEASRPKRKGKMTKAQRAREEKIDGMSSVAGVAGEIALLQRMAHVPGFTNFRDVRVLRGAPSPAFAAAWAAWNDGREGDRRSIFPDPRRKGSYDDDQLWAVVEMQDAGTDLENLRMGDVGGVFGVWDIFWSVTLALGKGEEEARFEHRDLHMGNICIRPANANHPISEPASVTDVARNLGFTGLESTIIDYTLSRAQMTHPAARPDPEEDEIAFLDLELDPAVFEGDADEEYQYEIYRYMRGAMYLDDPFADVDARWDEVEEVGRTWMGFHPQTNLVWLHFILHEMMKQVASSSVAEKKASKKTKSGKKTKAASSGTKGGKIGRRKVVLDSEDEDAVDADADAEQAALEKLVADKRKKLEKILKKVQKLLDPERFGKGGLHSVKDLVALALEEAWLDEEDVIAVSQDEEGSLLELVRGLDVSDGRGSER</sequence>
<evidence type="ECO:0000256" key="3">
    <source>
        <dbReference type="ARBA" id="ARBA00022679"/>
    </source>
</evidence>
<gene>
    <name evidence="11" type="ORF">SLS56_006204</name>
</gene>
<evidence type="ECO:0000313" key="11">
    <source>
        <dbReference type="EMBL" id="KAL1627672.1"/>
    </source>
</evidence>